<proteinExistence type="inferred from homology"/>
<dbReference type="CDD" id="cd10508">
    <property type="entry name" value="Zn-ribbon_RPB9"/>
    <property type="match status" value="1"/>
</dbReference>
<dbReference type="GO" id="GO:0005730">
    <property type="term" value="C:nucleolus"/>
    <property type="evidence" value="ECO:0007669"/>
    <property type="project" value="UniProtKB-SubCell"/>
</dbReference>
<evidence type="ECO:0000313" key="14">
    <source>
        <dbReference type="Proteomes" id="UP001222027"/>
    </source>
</evidence>
<evidence type="ECO:0000313" key="13">
    <source>
        <dbReference type="EMBL" id="KAJ8513186.1"/>
    </source>
</evidence>
<dbReference type="InterPro" id="IPR001529">
    <property type="entry name" value="Zn_ribbon_RPB9"/>
</dbReference>
<dbReference type="GO" id="GO:0008270">
    <property type="term" value="F:zinc ion binding"/>
    <property type="evidence" value="ECO:0007669"/>
    <property type="project" value="UniProtKB-KW"/>
</dbReference>
<dbReference type="FunFam" id="2.20.25.10:FF:000008">
    <property type="entry name" value="DNA-directed RNA polymerase II subunit RPB9"/>
    <property type="match status" value="1"/>
</dbReference>
<dbReference type="Proteomes" id="UP001222027">
    <property type="component" value="Unassembled WGS sequence"/>
</dbReference>
<keyword evidence="14" id="KW-1185">Reference proteome</keyword>
<keyword evidence="4" id="KW-0479">Metal-binding</keyword>
<dbReference type="GO" id="GO:0003899">
    <property type="term" value="F:DNA-directed RNA polymerase activity"/>
    <property type="evidence" value="ECO:0007669"/>
    <property type="project" value="InterPro"/>
</dbReference>
<evidence type="ECO:0000259" key="12">
    <source>
        <dbReference type="PROSITE" id="PS51133"/>
    </source>
</evidence>
<evidence type="ECO:0000256" key="5">
    <source>
        <dbReference type="ARBA" id="ARBA00022771"/>
    </source>
</evidence>
<dbReference type="SUPFAM" id="SSF57783">
    <property type="entry name" value="Zinc beta-ribbon"/>
    <property type="match status" value="2"/>
</dbReference>
<accession>A0AAV8S1F5</accession>
<reference evidence="13 14" key="1">
    <citation type="submission" date="2022-12" db="EMBL/GenBank/DDBJ databases">
        <title>Chromosome-scale assembly of the Ensete ventricosum genome.</title>
        <authorList>
            <person name="Dussert Y."/>
            <person name="Stocks J."/>
            <person name="Wendawek A."/>
            <person name="Woldeyes F."/>
            <person name="Nichols R.A."/>
            <person name="Borrell J.S."/>
        </authorList>
    </citation>
    <scope>NUCLEOTIDE SEQUENCE [LARGE SCALE GENOMIC DNA]</scope>
    <source>
        <strain evidence="14">cv. Maze</strain>
        <tissue evidence="13">Seeds</tissue>
    </source>
</reference>
<dbReference type="FunFam" id="2.20.25.10:FF:000004">
    <property type="entry name" value="DNA-directed RNA polymerase subunit"/>
    <property type="match status" value="1"/>
</dbReference>
<dbReference type="PROSITE" id="PS01030">
    <property type="entry name" value="RNA_POL_M_15KD"/>
    <property type="match status" value="1"/>
</dbReference>
<sequence length="178" mass="20018">MHQLRSGAQRDFNATAMGPLGTETWPSILSARMKRGRVSITLSGQWRVLGLAKGFRARIGAAAEMSVMKFCGECNNVLYPKEDREQRILLFACRNCDYQEVADDCIVYRMEINQSVGERSRVLQDVAADPALPRTRNVRCANCNHPEAVFFQAPSKGEVGMALFFICCNPNCGHRWRD</sequence>
<dbReference type="AlphaFoldDB" id="A0AAV8S1F5"/>
<keyword evidence="5 11" id="KW-0863">Zinc-finger</keyword>
<dbReference type="GO" id="GO:0000419">
    <property type="term" value="C:RNA polymerase V complex"/>
    <property type="evidence" value="ECO:0007669"/>
    <property type="project" value="UniProtKB-ARBA"/>
</dbReference>
<keyword evidence="7" id="KW-0804">Transcription</keyword>
<feature type="domain" description="TFIIS-type" evidence="12">
    <location>
        <begin position="136"/>
        <end position="177"/>
    </location>
</feature>
<name>A0AAV8S1F5_ENSVE</name>
<dbReference type="GO" id="GO:0006283">
    <property type="term" value="P:transcription-coupled nucleotide-excision repair"/>
    <property type="evidence" value="ECO:0007669"/>
    <property type="project" value="TreeGrafter"/>
</dbReference>
<evidence type="ECO:0000256" key="6">
    <source>
        <dbReference type="ARBA" id="ARBA00022833"/>
    </source>
</evidence>
<evidence type="ECO:0000256" key="3">
    <source>
        <dbReference type="ARBA" id="ARBA00022478"/>
    </source>
</evidence>
<comment type="subunit">
    <text evidence="10">Component of the RNA polymerase II, IV and V complexes. Interacts with NRPD1.</text>
</comment>
<dbReference type="Pfam" id="PF01096">
    <property type="entry name" value="Zn_ribbon_TFIIS"/>
    <property type="match status" value="1"/>
</dbReference>
<dbReference type="InterPro" id="IPR001222">
    <property type="entry name" value="Znf_TFIIS"/>
</dbReference>
<dbReference type="GO" id="GO:0001193">
    <property type="term" value="P:maintenance of transcriptional fidelity during transcription elongation by RNA polymerase II"/>
    <property type="evidence" value="ECO:0007669"/>
    <property type="project" value="TreeGrafter"/>
</dbReference>
<dbReference type="GO" id="GO:0003676">
    <property type="term" value="F:nucleic acid binding"/>
    <property type="evidence" value="ECO:0007669"/>
    <property type="project" value="InterPro"/>
</dbReference>
<dbReference type="Pfam" id="PF02150">
    <property type="entry name" value="Zn_ribbon_RPB9"/>
    <property type="match status" value="1"/>
</dbReference>
<dbReference type="GO" id="GO:0005665">
    <property type="term" value="C:RNA polymerase II, core complex"/>
    <property type="evidence" value="ECO:0007669"/>
    <property type="project" value="TreeGrafter"/>
</dbReference>
<evidence type="ECO:0000256" key="4">
    <source>
        <dbReference type="ARBA" id="ARBA00022723"/>
    </source>
</evidence>
<dbReference type="InterPro" id="IPR034012">
    <property type="entry name" value="Zn_ribbon_RPB9_C"/>
</dbReference>
<dbReference type="InterPro" id="IPR019761">
    <property type="entry name" value="DNA-dir_RNA_pol-M_15_CS"/>
</dbReference>
<comment type="caution">
    <text evidence="13">The sequence shown here is derived from an EMBL/GenBank/DDBJ whole genome shotgun (WGS) entry which is preliminary data.</text>
</comment>
<evidence type="ECO:0000256" key="2">
    <source>
        <dbReference type="ARBA" id="ARBA00008925"/>
    </source>
</evidence>
<evidence type="ECO:0000256" key="10">
    <source>
        <dbReference type="ARBA" id="ARBA00063449"/>
    </source>
</evidence>
<gene>
    <name evidence="13" type="ORF">OPV22_003620</name>
</gene>
<evidence type="ECO:0000256" key="1">
    <source>
        <dbReference type="ARBA" id="ARBA00004604"/>
    </source>
</evidence>
<comment type="function">
    <text evidence="9">DNA-dependent RNA polymerase catalyzes the transcription of DNA into RNA using the four ribonucleoside triphosphates as substrates. Component of RNA polymerase II which synthesizes mRNA precursors and many functional non-coding RNAs. Pol II is the central component of the basal RNA polymerase II transcription machinery. It is composed of mobile elements that move relative to each other. Component of RNA polymerases IV and V which mediate short-interfering RNAs (siRNA) accumulation and subsequent RNA-directed DNA methylation-dependent (RdDM) transcriptional gene silencing (TGS) of endogenous repeated sequences, including transposable elements. Required for RNA silencing.</text>
</comment>
<evidence type="ECO:0000256" key="9">
    <source>
        <dbReference type="ARBA" id="ARBA00055413"/>
    </source>
</evidence>
<dbReference type="SMART" id="SM00661">
    <property type="entry name" value="RPOL9"/>
    <property type="match status" value="1"/>
</dbReference>
<evidence type="ECO:0000256" key="11">
    <source>
        <dbReference type="PROSITE-ProRule" id="PRU00472"/>
    </source>
</evidence>
<comment type="similarity">
    <text evidence="2">Belongs to the archaeal RpoM/eukaryotic RPA12/RPB9/RPC11 RNA polymerase family.</text>
</comment>
<keyword evidence="3" id="KW-0240">DNA-directed RNA polymerase</keyword>
<dbReference type="Gene3D" id="2.20.25.10">
    <property type="match status" value="2"/>
</dbReference>
<dbReference type="PANTHER" id="PTHR11239:SF1">
    <property type="entry name" value="DNA-DIRECTED RNA POLYMERASE II SUBUNIT RPB9"/>
    <property type="match status" value="1"/>
</dbReference>
<keyword evidence="8" id="KW-0539">Nucleus</keyword>
<evidence type="ECO:0000256" key="8">
    <source>
        <dbReference type="ARBA" id="ARBA00023242"/>
    </source>
</evidence>
<comment type="subcellular location">
    <subcellularLocation>
        <location evidence="1">Nucleus</location>
        <location evidence="1">Nucleolus</location>
    </subcellularLocation>
</comment>
<organism evidence="13 14">
    <name type="scientific">Ensete ventricosum</name>
    <name type="common">Abyssinian banana</name>
    <name type="synonym">Musa ensete</name>
    <dbReference type="NCBI Taxonomy" id="4639"/>
    <lineage>
        <taxon>Eukaryota</taxon>
        <taxon>Viridiplantae</taxon>
        <taxon>Streptophyta</taxon>
        <taxon>Embryophyta</taxon>
        <taxon>Tracheophyta</taxon>
        <taxon>Spermatophyta</taxon>
        <taxon>Magnoliopsida</taxon>
        <taxon>Liliopsida</taxon>
        <taxon>Zingiberales</taxon>
        <taxon>Musaceae</taxon>
        <taxon>Ensete</taxon>
    </lineage>
</organism>
<protein>
    <recommendedName>
        <fullName evidence="12">TFIIS-type domain-containing protein</fullName>
    </recommendedName>
</protein>
<evidence type="ECO:0000256" key="7">
    <source>
        <dbReference type="ARBA" id="ARBA00023163"/>
    </source>
</evidence>
<dbReference type="InterPro" id="IPR012164">
    <property type="entry name" value="Rpa12/Rpb9/Rpc10/TFS"/>
</dbReference>
<dbReference type="PANTHER" id="PTHR11239">
    <property type="entry name" value="DNA-DIRECTED RNA POLYMERASE"/>
    <property type="match status" value="1"/>
</dbReference>
<dbReference type="GO" id="GO:0006367">
    <property type="term" value="P:transcription initiation at RNA polymerase II promoter"/>
    <property type="evidence" value="ECO:0007669"/>
    <property type="project" value="TreeGrafter"/>
</dbReference>
<dbReference type="EMBL" id="JAQQAF010000001">
    <property type="protein sequence ID" value="KAJ8513186.1"/>
    <property type="molecule type" value="Genomic_DNA"/>
</dbReference>
<keyword evidence="6" id="KW-0862">Zinc</keyword>
<dbReference type="PROSITE" id="PS51133">
    <property type="entry name" value="ZF_TFIIS_2"/>
    <property type="match status" value="1"/>
</dbReference>